<feature type="transmembrane region" description="Helical" evidence="5">
    <location>
        <begin position="235"/>
        <end position="254"/>
    </location>
</feature>
<feature type="domain" description="EamA" evidence="6">
    <location>
        <begin position="150"/>
        <end position="277"/>
    </location>
</feature>
<evidence type="ECO:0000313" key="8">
    <source>
        <dbReference type="Proteomes" id="UP001259982"/>
    </source>
</evidence>
<dbReference type="Pfam" id="PF00892">
    <property type="entry name" value="EamA"/>
    <property type="match status" value="2"/>
</dbReference>
<comment type="caution">
    <text evidence="7">The sequence shown here is derived from an EMBL/GenBank/DDBJ whole genome shotgun (WGS) entry which is preliminary data.</text>
</comment>
<feature type="transmembrane region" description="Helical" evidence="5">
    <location>
        <begin position="122"/>
        <end position="138"/>
    </location>
</feature>
<feature type="transmembrane region" description="Helical" evidence="5">
    <location>
        <begin position="260"/>
        <end position="279"/>
    </location>
</feature>
<dbReference type="InterPro" id="IPR000620">
    <property type="entry name" value="EamA_dom"/>
</dbReference>
<feature type="transmembrane region" description="Helical" evidence="5">
    <location>
        <begin position="67"/>
        <end position="88"/>
    </location>
</feature>
<feature type="transmembrane region" description="Helical" evidence="5">
    <location>
        <begin position="37"/>
        <end position="55"/>
    </location>
</feature>
<evidence type="ECO:0000256" key="4">
    <source>
        <dbReference type="ARBA" id="ARBA00023136"/>
    </source>
</evidence>
<evidence type="ECO:0000256" key="3">
    <source>
        <dbReference type="ARBA" id="ARBA00022989"/>
    </source>
</evidence>
<feature type="domain" description="EamA" evidence="6">
    <location>
        <begin position="8"/>
        <end position="138"/>
    </location>
</feature>
<reference evidence="7 8" key="1">
    <citation type="submission" date="2023-09" db="EMBL/GenBank/DDBJ databases">
        <authorList>
            <person name="Rey-Velasco X."/>
        </authorList>
    </citation>
    <scope>NUCLEOTIDE SEQUENCE [LARGE SCALE GENOMIC DNA]</scope>
    <source>
        <strain evidence="7 8">P385</strain>
    </source>
</reference>
<keyword evidence="2 5" id="KW-0812">Transmembrane</keyword>
<keyword evidence="3 5" id="KW-1133">Transmembrane helix</keyword>
<keyword evidence="8" id="KW-1185">Reference proteome</keyword>
<proteinExistence type="predicted"/>
<sequence length="287" mass="30357">MRQNLQHGAIYAVAGAAAFATMGALVKLAAAELPNPMVVFLRNAFGLLILLPWLLQPGLTGLATRRPWAHLLRAAAGLTAMYCFFFAISRMQLANAVLLNYSQPLFIPFIAWLWLGERPARRIAPAVLIGFVGVALILKPDAGLVSPVGLIGLAAGVLAAVAMVAIRALSTTEPATRIVFYFTTLGTLISLGPAVYLWQSPSPGAWLAMLGAGGFATLGQILLTRAYSVAPAAHVGSLIYAAVIFAGLWGWWIWAEIPDIFSLAGTVLVIAAACLVVFARRPQLAGK</sequence>
<name>A0ABU3B6I3_9GAMM</name>
<dbReference type="InterPro" id="IPR037185">
    <property type="entry name" value="EmrE-like"/>
</dbReference>
<dbReference type="PANTHER" id="PTHR22911">
    <property type="entry name" value="ACYL-MALONYL CONDENSING ENZYME-RELATED"/>
    <property type="match status" value="1"/>
</dbReference>
<keyword evidence="4 5" id="KW-0472">Membrane</keyword>
<dbReference type="RefSeq" id="WP_311657712.1">
    <property type="nucleotide sequence ID" value="NZ_JAVRHY010000003.1"/>
</dbReference>
<feature type="transmembrane region" description="Helical" evidence="5">
    <location>
        <begin position="144"/>
        <end position="166"/>
    </location>
</feature>
<dbReference type="PANTHER" id="PTHR22911:SF6">
    <property type="entry name" value="SOLUTE CARRIER FAMILY 35 MEMBER G1"/>
    <property type="match status" value="1"/>
</dbReference>
<feature type="transmembrane region" description="Helical" evidence="5">
    <location>
        <begin position="94"/>
        <end position="115"/>
    </location>
</feature>
<dbReference type="EMBL" id="JAVRHY010000003">
    <property type="protein sequence ID" value="MDT0617808.1"/>
    <property type="molecule type" value="Genomic_DNA"/>
</dbReference>
<feature type="transmembrane region" description="Helical" evidence="5">
    <location>
        <begin position="9"/>
        <end position="31"/>
    </location>
</feature>
<gene>
    <name evidence="7" type="ORF">RM531_04935</name>
</gene>
<feature type="transmembrane region" description="Helical" evidence="5">
    <location>
        <begin position="204"/>
        <end position="223"/>
    </location>
</feature>
<dbReference type="SUPFAM" id="SSF103481">
    <property type="entry name" value="Multidrug resistance efflux transporter EmrE"/>
    <property type="match status" value="2"/>
</dbReference>
<organism evidence="7 8">
    <name type="scientific">Spectribacter acetivorans</name>
    <dbReference type="NCBI Taxonomy" id="3075603"/>
    <lineage>
        <taxon>Bacteria</taxon>
        <taxon>Pseudomonadati</taxon>
        <taxon>Pseudomonadota</taxon>
        <taxon>Gammaproteobacteria</taxon>
        <taxon>Salinisphaerales</taxon>
        <taxon>Salinisphaeraceae</taxon>
        <taxon>Spectribacter</taxon>
    </lineage>
</organism>
<evidence type="ECO:0000313" key="7">
    <source>
        <dbReference type="EMBL" id="MDT0617808.1"/>
    </source>
</evidence>
<feature type="transmembrane region" description="Helical" evidence="5">
    <location>
        <begin position="178"/>
        <end position="198"/>
    </location>
</feature>
<evidence type="ECO:0000256" key="5">
    <source>
        <dbReference type="SAM" id="Phobius"/>
    </source>
</evidence>
<comment type="subcellular location">
    <subcellularLocation>
        <location evidence="1">Membrane</location>
        <topology evidence="1">Multi-pass membrane protein</topology>
    </subcellularLocation>
</comment>
<evidence type="ECO:0000259" key="6">
    <source>
        <dbReference type="Pfam" id="PF00892"/>
    </source>
</evidence>
<protein>
    <submittedName>
        <fullName evidence="7">DMT family transporter</fullName>
    </submittedName>
</protein>
<dbReference type="Proteomes" id="UP001259982">
    <property type="component" value="Unassembled WGS sequence"/>
</dbReference>
<evidence type="ECO:0000256" key="2">
    <source>
        <dbReference type="ARBA" id="ARBA00022692"/>
    </source>
</evidence>
<accession>A0ABU3B6I3</accession>
<evidence type="ECO:0000256" key="1">
    <source>
        <dbReference type="ARBA" id="ARBA00004141"/>
    </source>
</evidence>